<sequence>MNEHAKQIRLPKKAEKVKNKTPAPVQITAEQLLREAKERELETVPPPPKVRITDPEELAEYHRKKRKEFEDNIRKNKMQLANWIKYAKWEESVGELQRSRSIFERGLDIDHRNITVWLQYAEMEMRLYKIYNGVLPYILENKIYNERSQTENKLVPFLWVTDGSSFDLARQTDNESNYSNFGLEGLDWCRLGCDQLKSH</sequence>
<dbReference type="Proteomes" id="UP001497535">
    <property type="component" value="Unassembled WGS sequence"/>
</dbReference>
<gene>
    <name evidence="1" type="ORF">MENTE1834_LOCUS6065</name>
</gene>
<keyword evidence="2" id="KW-1185">Reference proteome</keyword>
<name>A0ACB0Y129_MELEN</name>
<organism evidence="1 2">
    <name type="scientific">Meloidogyne enterolobii</name>
    <name type="common">Root-knot nematode worm</name>
    <name type="synonym">Meloidogyne mayaguensis</name>
    <dbReference type="NCBI Taxonomy" id="390850"/>
    <lineage>
        <taxon>Eukaryota</taxon>
        <taxon>Metazoa</taxon>
        <taxon>Ecdysozoa</taxon>
        <taxon>Nematoda</taxon>
        <taxon>Chromadorea</taxon>
        <taxon>Rhabditida</taxon>
        <taxon>Tylenchina</taxon>
        <taxon>Tylenchomorpha</taxon>
        <taxon>Tylenchoidea</taxon>
        <taxon>Meloidogynidae</taxon>
        <taxon>Meloidogyninae</taxon>
        <taxon>Meloidogyne</taxon>
    </lineage>
</organism>
<protein>
    <submittedName>
        <fullName evidence="1">Uncharacterized protein</fullName>
    </submittedName>
</protein>
<evidence type="ECO:0000313" key="1">
    <source>
        <dbReference type="EMBL" id="CAK5026349.1"/>
    </source>
</evidence>
<evidence type="ECO:0000313" key="2">
    <source>
        <dbReference type="Proteomes" id="UP001497535"/>
    </source>
</evidence>
<accession>A0ACB0Y129</accession>
<proteinExistence type="predicted"/>
<comment type="caution">
    <text evidence="1">The sequence shown here is derived from an EMBL/GenBank/DDBJ whole genome shotgun (WGS) entry which is preliminary data.</text>
</comment>
<dbReference type="EMBL" id="CAVMJV010000004">
    <property type="protein sequence ID" value="CAK5026349.1"/>
    <property type="molecule type" value="Genomic_DNA"/>
</dbReference>
<reference evidence="1" key="1">
    <citation type="submission" date="2023-11" db="EMBL/GenBank/DDBJ databases">
        <authorList>
            <person name="Poullet M."/>
        </authorList>
    </citation>
    <scope>NUCLEOTIDE SEQUENCE</scope>
    <source>
        <strain evidence="1">E1834</strain>
    </source>
</reference>